<evidence type="ECO:0000259" key="3">
    <source>
        <dbReference type="Pfam" id="PF11817"/>
    </source>
</evidence>
<feature type="region of interest" description="Disordered" evidence="1">
    <location>
        <begin position="82"/>
        <end position="106"/>
    </location>
</feature>
<proteinExistence type="predicted"/>
<dbReference type="PANTHER" id="PTHR14374:SF0">
    <property type="entry name" value="TRAFFICKING PROTEIN PARTICLE COMPLEX SUBUNIT 11"/>
    <property type="match status" value="1"/>
</dbReference>
<dbReference type="Pfam" id="PF07919">
    <property type="entry name" value="Gryzun"/>
    <property type="match status" value="1"/>
</dbReference>
<dbReference type="Proteomes" id="UP001437256">
    <property type="component" value="Unassembled WGS sequence"/>
</dbReference>
<accession>A0ABR3AGW9</accession>
<name>A0ABR3AGW9_9AGAR</name>
<feature type="region of interest" description="Disordered" evidence="1">
    <location>
        <begin position="143"/>
        <end position="170"/>
    </location>
</feature>
<reference evidence="4 5" key="1">
    <citation type="submission" date="2024-05" db="EMBL/GenBank/DDBJ databases">
        <title>A draft genome resource for the thread blight pathogen Marasmius tenuissimus strain MS-2.</title>
        <authorList>
            <person name="Yulfo-Soto G.E."/>
            <person name="Baruah I.K."/>
            <person name="Amoako-Attah I."/>
            <person name="Bukari Y."/>
            <person name="Meinhardt L.W."/>
            <person name="Bailey B.A."/>
            <person name="Cohen S.P."/>
        </authorList>
    </citation>
    <scope>NUCLEOTIDE SEQUENCE [LARGE SCALE GENOMIC DNA]</scope>
    <source>
        <strain evidence="4 5">MS-2</strain>
    </source>
</reference>
<dbReference type="EMBL" id="JBBXMP010000001">
    <property type="protein sequence ID" value="KAL0072574.1"/>
    <property type="molecule type" value="Genomic_DNA"/>
</dbReference>
<keyword evidence="5" id="KW-1185">Reference proteome</keyword>
<dbReference type="InterPro" id="IPR012880">
    <property type="entry name" value="Gryzun"/>
</dbReference>
<sequence length="1276" mass="142010">MNSYPIELLTQLAPVMFVAGLDVPNSPDTLDTPQSPRGQDSFSQLVQRLRDALVNQRKPAIWQPDKSKTFQVVIVDKDVRFPPRKLLPPEDPGYSSSHSPLSPLTPSSPLHPDGLIAPIWVRKHTTLVPSVFVLFKRLYESPPHNPRSPLDLPDPERDREREQDERRNDTELAAEVALRKRSTNERGMKLTVVLLASRKILDDPSLDTRLTFIRRQSGLDSRAALFVLSPVSQAELGEFIVSLQQALYEPALEYYTSHSKRVRRKRNRHSQAVSSYPNPVGPLGNGNSSRPLRPEGWTVRYEYKMACFAEFRGEDEVALKHFQDAYEALVIMFGSTIILPPRTKRWAEAKVLADCINIKITKLYLYNNENALALSHHTTHMRRFGDFSRGWGIGEDTYEYWSWMARQYRVLAELIEHGTRSTLVIPIHKPIVSASSLNSATAMASGIPRVASPGMEVDAVRSLGINPNHALQHPGFYYYMAGKCTESRREKFNAALEADRRGETGVSASPGFVNEKKVDHSVLILELYTKSYEIFKKYAEGGSQSQQGRLPLYIAYRIAQTYQDSGKIDMAIRFFERIAKTYRREQWGSLLGPLLSTWYRCAVHLDEVELSVRLLIELLSHGANASYDSESLYNDLLDIFKTKAPPTDPIVIDNSESRPIFDTSLVFWKPEVRVGEPAGFQLSLSAPTDVSILSLSFSRLEIYVKEDSAPIIVNHVDAFEELPSVQRVDLGLIDESRSERTFEATLRWKPGGSLVFTGTTLSNVPATLSLSHLKLYLEYDPWKIEIPLEPCKSRDDSVALAPRWLSSLSPVRYIPVNRDDHSSVNVRHRPHKIDISVTHQSPAYLNEVYPLTIQVTNADDKELEVIIDVLLLPTELDNASNTITIDDEQSSGLIKGVSLGSLDPGASASKILHIVGTGAPGDRTVDVSVQSRSPTAHRESQDDESQPELLDITETLQTVVVPTTEPFKMVCDVIYRRAVRPQPGLADLRSFESDFWDDGDGGVAEVRSAFRCNGPWTLEIQSLVLNKQDGTQAKILTSSMDDIGDDIFPSDYYEGDEFGDVCSISIVLQAEDGHLAPLLSVPVPGEYEVAWRRKAPSGEFGGRVITSFVLPPLQPPLDGLVGLLDIPSIAKLHEPTTMSLTIRNRHPTRSSNIVVQLDPEPTDAFIVSGLRNGRVPVMLPGAEEKLVWRLIPVECGYVKPPNIRVLDRRNAIASSQGLGGPGAEVQTEGVPVKLVDIRTEQKILSLNPVGDGEESAVMGGSKLDEANPIANVLVLP</sequence>
<feature type="compositionally biased region" description="Basic residues" evidence="1">
    <location>
        <begin position="259"/>
        <end position="269"/>
    </location>
</feature>
<feature type="compositionally biased region" description="Low complexity" evidence="1">
    <location>
        <begin position="95"/>
        <end position="106"/>
    </location>
</feature>
<dbReference type="Pfam" id="PF11817">
    <property type="entry name" value="Foie-gras_1"/>
    <property type="match status" value="1"/>
</dbReference>
<evidence type="ECO:0000256" key="1">
    <source>
        <dbReference type="SAM" id="MobiDB-lite"/>
    </source>
</evidence>
<feature type="compositionally biased region" description="Basic and acidic residues" evidence="1">
    <location>
        <begin position="154"/>
        <end position="170"/>
    </location>
</feature>
<protein>
    <recommendedName>
        <fullName evidence="6">Trafficking protein particle complex subunit 11</fullName>
    </recommendedName>
</protein>
<evidence type="ECO:0000259" key="2">
    <source>
        <dbReference type="Pfam" id="PF07919"/>
    </source>
</evidence>
<comment type="caution">
    <text evidence="4">The sequence shown here is derived from an EMBL/GenBank/DDBJ whole genome shotgun (WGS) entry which is preliminary data.</text>
</comment>
<dbReference type="PANTHER" id="PTHR14374">
    <property type="entry name" value="FOIE GRAS"/>
    <property type="match status" value="1"/>
</dbReference>
<gene>
    <name evidence="4" type="ORF">AAF712_000337</name>
</gene>
<feature type="domain" description="Trafficking protein particle complex subunit 11" evidence="3">
    <location>
        <begin position="345"/>
        <end position="620"/>
    </location>
</feature>
<organism evidence="4 5">
    <name type="scientific">Marasmius tenuissimus</name>
    <dbReference type="NCBI Taxonomy" id="585030"/>
    <lineage>
        <taxon>Eukaryota</taxon>
        <taxon>Fungi</taxon>
        <taxon>Dikarya</taxon>
        <taxon>Basidiomycota</taxon>
        <taxon>Agaricomycotina</taxon>
        <taxon>Agaricomycetes</taxon>
        <taxon>Agaricomycetidae</taxon>
        <taxon>Agaricales</taxon>
        <taxon>Marasmiineae</taxon>
        <taxon>Marasmiaceae</taxon>
        <taxon>Marasmius</taxon>
    </lineage>
</organism>
<dbReference type="InterPro" id="IPR021773">
    <property type="entry name" value="TPC11"/>
</dbReference>
<feature type="domain" description="Gryzun putative trafficking through Golgi" evidence="2">
    <location>
        <begin position="650"/>
        <end position="929"/>
    </location>
</feature>
<evidence type="ECO:0008006" key="6">
    <source>
        <dbReference type="Google" id="ProtNLM"/>
    </source>
</evidence>
<feature type="region of interest" description="Disordered" evidence="1">
    <location>
        <begin position="259"/>
        <end position="291"/>
    </location>
</feature>
<evidence type="ECO:0000313" key="4">
    <source>
        <dbReference type="EMBL" id="KAL0072574.1"/>
    </source>
</evidence>
<evidence type="ECO:0000313" key="5">
    <source>
        <dbReference type="Proteomes" id="UP001437256"/>
    </source>
</evidence>
<feature type="region of interest" description="Disordered" evidence="1">
    <location>
        <begin position="922"/>
        <end position="948"/>
    </location>
</feature>